<dbReference type="InterPro" id="IPR000045">
    <property type="entry name" value="Prepilin_IV_endopep_pep"/>
</dbReference>
<keyword evidence="1" id="KW-0472">Membrane</keyword>
<dbReference type="Proteomes" id="UP000606730">
    <property type="component" value="Unassembled WGS sequence"/>
</dbReference>
<feature type="transmembrane region" description="Helical" evidence="1">
    <location>
        <begin position="36"/>
        <end position="54"/>
    </location>
</feature>
<dbReference type="EMBL" id="BMKN01000003">
    <property type="protein sequence ID" value="GGE60210.1"/>
    <property type="molecule type" value="Genomic_DNA"/>
</dbReference>
<feature type="transmembrane region" description="Helical" evidence="1">
    <location>
        <begin position="7"/>
        <end position="24"/>
    </location>
</feature>
<dbReference type="RefSeq" id="WP_308422258.1">
    <property type="nucleotide sequence ID" value="NZ_BMKN01000003.1"/>
</dbReference>
<evidence type="ECO:0000256" key="1">
    <source>
        <dbReference type="SAM" id="Phobius"/>
    </source>
</evidence>
<gene>
    <name evidence="3" type="ORF">GCM10011517_29730</name>
</gene>
<evidence type="ECO:0000259" key="2">
    <source>
        <dbReference type="Pfam" id="PF01478"/>
    </source>
</evidence>
<keyword evidence="1" id="KW-1133">Transmembrane helix</keyword>
<feature type="domain" description="Prepilin type IV endopeptidase peptidase" evidence="2">
    <location>
        <begin position="15"/>
        <end position="116"/>
    </location>
</feature>
<dbReference type="Pfam" id="PF01478">
    <property type="entry name" value="Peptidase_A24"/>
    <property type="match status" value="1"/>
</dbReference>
<reference evidence="3" key="2">
    <citation type="submission" date="2020-09" db="EMBL/GenBank/DDBJ databases">
        <authorList>
            <person name="Sun Q."/>
            <person name="Zhou Y."/>
        </authorList>
    </citation>
    <scope>NUCLEOTIDE SEQUENCE</scope>
    <source>
        <strain evidence="3">CGMCC 1.16012</strain>
    </source>
</reference>
<comment type="caution">
    <text evidence="3">The sequence shown here is derived from an EMBL/GenBank/DDBJ whole genome shotgun (WGS) entry which is preliminary data.</text>
</comment>
<organism evidence="3 4">
    <name type="scientific">Actibacterium pelagium</name>
    <dbReference type="NCBI Taxonomy" id="2029103"/>
    <lineage>
        <taxon>Bacteria</taxon>
        <taxon>Pseudomonadati</taxon>
        <taxon>Pseudomonadota</taxon>
        <taxon>Alphaproteobacteria</taxon>
        <taxon>Rhodobacterales</taxon>
        <taxon>Roseobacteraceae</taxon>
        <taxon>Actibacterium</taxon>
    </lineage>
</organism>
<feature type="transmembrane region" description="Helical" evidence="1">
    <location>
        <begin position="94"/>
        <end position="121"/>
    </location>
</feature>
<proteinExistence type="predicted"/>
<accession>A0A917AM58</accession>
<dbReference type="AlphaFoldDB" id="A0A917AM58"/>
<dbReference type="Gene3D" id="1.20.120.1220">
    <property type="match status" value="1"/>
</dbReference>
<sequence>MMTPAEAALWFLPLVFPICLWVAYSDLKYMKIPNKAVLALLAVFAVVGPFVMPLEDYGWRWALAGAILVVGFLLNQIDAMGAGDAKFAAAMAPFFAWSNVIGAFGVFCACLIVTFVAHRLIRRMQAVRTALPNWESLFSKKFPMGIALMSTLLIHLVNTATK</sequence>
<keyword evidence="1" id="KW-0812">Transmembrane</keyword>
<protein>
    <submittedName>
        <fullName evidence="3">Membrane protein</fullName>
    </submittedName>
</protein>
<feature type="transmembrane region" description="Helical" evidence="1">
    <location>
        <begin position="61"/>
        <end position="82"/>
    </location>
</feature>
<dbReference type="GO" id="GO:0016020">
    <property type="term" value="C:membrane"/>
    <property type="evidence" value="ECO:0007669"/>
    <property type="project" value="InterPro"/>
</dbReference>
<evidence type="ECO:0000313" key="3">
    <source>
        <dbReference type="EMBL" id="GGE60210.1"/>
    </source>
</evidence>
<evidence type="ECO:0000313" key="4">
    <source>
        <dbReference type="Proteomes" id="UP000606730"/>
    </source>
</evidence>
<reference evidence="3" key="1">
    <citation type="journal article" date="2014" name="Int. J. Syst. Evol. Microbiol.">
        <title>Complete genome sequence of Corynebacterium casei LMG S-19264T (=DSM 44701T), isolated from a smear-ripened cheese.</title>
        <authorList>
            <consortium name="US DOE Joint Genome Institute (JGI-PGF)"/>
            <person name="Walter F."/>
            <person name="Albersmeier A."/>
            <person name="Kalinowski J."/>
            <person name="Ruckert C."/>
        </authorList>
    </citation>
    <scope>NUCLEOTIDE SEQUENCE</scope>
    <source>
        <strain evidence="3">CGMCC 1.16012</strain>
    </source>
</reference>
<dbReference type="GO" id="GO:0004190">
    <property type="term" value="F:aspartic-type endopeptidase activity"/>
    <property type="evidence" value="ECO:0007669"/>
    <property type="project" value="InterPro"/>
</dbReference>
<name>A0A917AM58_9RHOB</name>
<keyword evidence="4" id="KW-1185">Reference proteome</keyword>